<dbReference type="SUPFAM" id="SSF141571">
    <property type="entry name" value="Pentapeptide repeat-like"/>
    <property type="match status" value="1"/>
</dbReference>
<dbReference type="AlphaFoldDB" id="A0A7D7QL15"/>
<dbReference type="PANTHER" id="PTHR14136:SF17">
    <property type="entry name" value="BTB_POZ DOMAIN-CONTAINING PROTEIN KCTD9"/>
    <property type="match status" value="1"/>
</dbReference>
<sequence>MPLPMDADEFMCELIDGRKNFRGENLSQANLQGKDLRGVNLYGANLKQACLVKTDLCGVDLREADLSNAYLCQTRLEKAKLQNACLVAADLSLARLHQANLDSADLNSAILFITFLIKANLSNADLSYTILRGADLSNAKLAGASLRGVDLSQTKLDGVNLEGVVLDGAKMPEDLQSADKKISNQGILFNPKWRLYTWEGLRYRSKSEIEIAKALDRAGVLFMPNSLARLNSPEGRRNLEPDFIVCHQGKWGILEVDGPWHTPSRRVEEQERERLFRFHGIRVVERFDSKKCEKQPNEVVKEFLQMIEGMY</sequence>
<evidence type="ECO:0000313" key="1">
    <source>
        <dbReference type="EMBL" id="QMS89604.1"/>
    </source>
</evidence>
<dbReference type="InterPro" id="IPR001646">
    <property type="entry name" value="5peptide_repeat"/>
</dbReference>
<dbReference type="Pfam" id="PF00805">
    <property type="entry name" value="Pentapeptide"/>
    <property type="match status" value="3"/>
</dbReference>
<dbReference type="KEGG" id="ned:HUN01_19210"/>
<organism evidence="1 2">
    <name type="scientific">Nostoc edaphicum CCNP1411</name>
    <dbReference type="NCBI Taxonomy" id="1472755"/>
    <lineage>
        <taxon>Bacteria</taxon>
        <taxon>Bacillati</taxon>
        <taxon>Cyanobacteriota</taxon>
        <taxon>Cyanophyceae</taxon>
        <taxon>Nostocales</taxon>
        <taxon>Nostocaceae</taxon>
        <taxon>Nostoc</taxon>
    </lineage>
</organism>
<gene>
    <name evidence="1" type="ORF">HUN01_19210</name>
</gene>
<reference evidence="2" key="1">
    <citation type="submission" date="2020-06" db="EMBL/GenBank/DDBJ databases">
        <title>Nostoc edaphicum CCNP1411 genome.</title>
        <authorList>
            <person name="Fidor A."/>
            <person name="Grabski M."/>
            <person name="Gawor J."/>
            <person name="Gromadka R."/>
            <person name="Wegrzyn G."/>
            <person name="Mazur-Marzec H."/>
        </authorList>
    </citation>
    <scope>NUCLEOTIDE SEQUENCE [LARGE SCALE GENOMIC DNA]</scope>
    <source>
        <strain evidence="2">CCNP1411</strain>
    </source>
</reference>
<dbReference type="PANTHER" id="PTHR14136">
    <property type="entry name" value="BTB_POZ DOMAIN-CONTAINING PROTEIN KCTD9"/>
    <property type="match status" value="1"/>
</dbReference>
<dbReference type="InterPro" id="IPR051082">
    <property type="entry name" value="Pentapeptide-BTB/POZ_domain"/>
</dbReference>
<evidence type="ECO:0000313" key="2">
    <source>
        <dbReference type="Proteomes" id="UP000514713"/>
    </source>
</evidence>
<dbReference type="Gene3D" id="2.160.20.80">
    <property type="entry name" value="E3 ubiquitin-protein ligase SopA"/>
    <property type="match status" value="1"/>
</dbReference>
<dbReference type="RefSeq" id="WP_181927538.1">
    <property type="nucleotide sequence ID" value="NZ_CP054698.1"/>
</dbReference>
<dbReference type="Proteomes" id="UP000514713">
    <property type="component" value="Chromosome"/>
</dbReference>
<protein>
    <submittedName>
        <fullName evidence="1">Pentapeptide repeat-containing protein</fullName>
    </submittedName>
</protein>
<proteinExistence type="predicted"/>
<keyword evidence="2" id="KW-1185">Reference proteome</keyword>
<dbReference type="EMBL" id="CP054698">
    <property type="protein sequence ID" value="QMS89604.1"/>
    <property type="molecule type" value="Genomic_DNA"/>
</dbReference>
<accession>A0A7D7QL15</accession>
<name>A0A7D7QL15_9NOSO</name>